<organism evidence="1">
    <name type="scientific">marine sediment metagenome</name>
    <dbReference type="NCBI Taxonomy" id="412755"/>
    <lineage>
        <taxon>unclassified sequences</taxon>
        <taxon>metagenomes</taxon>
        <taxon>ecological metagenomes</taxon>
    </lineage>
</organism>
<gene>
    <name evidence="1" type="ORF">LCGC14_1039780</name>
</gene>
<accession>A0A0F9MWL2</accession>
<sequence length="40" mass="4739">MGVKFVDIPLGKVIIKKPANNEKIERKTIKMYFDLYKLQK</sequence>
<proteinExistence type="predicted"/>
<evidence type="ECO:0000313" key="1">
    <source>
        <dbReference type="EMBL" id="KKN10124.1"/>
    </source>
</evidence>
<dbReference type="EMBL" id="LAZR01004274">
    <property type="protein sequence ID" value="KKN10124.1"/>
    <property type="molecule type" value="Genomic_DNA"/>
</dbReference>
<dbReference type="AlphaFoldDB" id="A0A0F9MWL2"/>
<protein>
    <submittedName>
        <fullName evidence="1">Uncharacterized protein</fullName>
    </submittedName>
</protein>
<comment type="caution">
    <text evidence="1">The sequence shown here is derived from an EMBL/GenBank/DDBJ whole genome shotgun (WGS) entry which is preliminary data.</text>
</comment>
<name>A0A0F9MWL2_9ZZZZ</name>
<reference evidence="1" key="1">
    <citation type="journal article" date="2015" name="Nature">
        <title>Complex archaea that bridge the gap between prokaryotes and eukaryotes.</title>
        <authorList>
            <person name="Spang A."/>
            <person name="Saw J.H."/>
            <person name="Jorgensen S.L."/>
            <person name="Zaremba-Niedzwiedzka K."/>
            <person name="Martijn J."/>
            <person name="Lind A.E."/>
            <person name="van Eijk R."/>
            <person name="Schleper C."/>
            <person name="Guy L."/>
            <person name="Ettema T.J."/>
        </authorList>
    </citation>
    <scope>NUCLEOTIDE SEQUENCE</scope>
</reference>